<keyword evidence="2" id="KW-1185">Reference proteome</keyword>
<dbReference type="Proteomes" id="UP000799118">
    <property type="component" value="Unassembled WGS sequence"/>
</dbReference>
<proteinExistence type="predicted"/>
<accession>A0A6A4IBC7</accession>
<name>A0A6A4IBC7_9AGAR</name>
<evidence type="ECO:0000313" key="2">
    <source>
        <dbReference type="Proteomes" id="UP000799118"/>
    </source>
</evidence>
<sequence>MLEENPPLTQTKFDGLQDRDDALLAVERVEEELLSTKVECGIGEDRVEAFLAVEQVEESVAPMEMVFDNIVGEDALAIVELAKETCCPNWESQAGNISIADISFLRRSENIGPVPSPARSILSYSHVSVYYENVYPTVVGCLSETDWQQRPFEPGIWGVFLGSVLPNLPMSSTFIPSGKPKLIFPILIRDHRRAYPMQKLLPTPGSTTFFPGVSLVLSVTLVCRGDEGWEVPANRSQFAASKYCDESRLVNPAT</sequence>
<protein>
    <submittedName>
        <fullName evidence="1">Uncharacterized protein</fullName>
    </submittedName>
</protein>
<reference evidence="1" key="1">
    <citation type="journal article" date="2019" name="Environ. Microbiol.">
        <title>Fungal ecological strategies reflected in gene transcription - a case study of two litter decomposers.</title>
        <authorList>
            <person name="Barbi F."/>
            <person name="Kohler A."/>
            <person name="Barry K."/>
            <person name="Baskaran P."/>
            <person name="Daum C."/>
            <person name="Fauchery L."/>
            <person name="Ihrmark K."/>
            <person name="Kuo A."/>
            <person name="LaButti K."/>
            <person name="Lipzen A."/>
            <person name="Morin E."/>
            <person name="Grigoriev I.V."/>
            <person name="Henrissat B."/>
            <person name="Lindahl B."/>
            <person name="Martin F."/>
        </authorList>
    </citation>
    <scope>NUCLEOTIDE SEQUENCE</scope>
    <source>
        <strain evidence="1">JB14</strain>
    </source>
</reference>
<gene>
    <name evidence="1" type="ORF">BT96DRAFT_984514</name>
</gene>
<dbReference type="EMBL" id="ML769387">
    <property type="protein sequence ID" value="KAE9409432.1"/>
    <property type="molecule type" value="Genomic_DNA"/>
</dbReference>
<organism evidence="1 2">
    <name type="scientific">Gymnopus androsaceus JB14</name>
    <dbReference type="NCBI Taxonomy" id="1447944"/>
    <lineage>
        <taxon>Eukaryota</taxon>
        <taxon>Fungi</taxon>
        <taxon>Dikarya</taxon>
        <taxon>Basidiomycota</taxon>
        <taxon>Agaricomycotina</taxon>
        <taxon>Agaricomycetes</taxon>
        <taxon>Agaricomycetidae</taxon>
        <taxon>Agaricales</taxon>
        <taxon>Marasmiineae</taxon>
        <taxon>Omphalotaceae</taxon>
        <taxon>Gymnopus</taxon>
    </lineage>
</organism>
<dbReference type="AlphaFoldDB" id="A0A6A4IBC7"/>
<evidence type="ECO:0000313" key="1">
    <source>
        <dbReference type="EMBL" id="KAE9409432.1"/>
    </source>
</evidence>